<keyword evidence="10" id="KW-0732">Signal</keyword>
<dbReference type="InterPro" id="IPR008969">
    <property type="entry name" value="CarboxyPept-like_regulatory"/>
</dbReference>
<evidence type="ECO:0000313" key="13">
    <source>
        <dbReference type="EMBL" id="TCC96442.1"/>
    </source>
</evidence>
<dbReference type="AlphaFoldDB" id="A0A4R0NBU9"/>
<dbReference type="InterPro" id="IPR039426">
    <property type="entry name" value="TonB-dep_rcpt-like"/>
</dbReference>
<organism evidence="13 14">
    <name type="scientific">Pedobacter hiemivivus</name>
    <dbReference type="NCBI Taxonomy" id="2530454"/>
    <lineage>
        <taxon>Bacteria</taxon>
        <taxon>Pseudomonadati</taxon>
        <taxon>Bacteroidota</taxon>
        <taxon>Sphingobacteriia</taxon>
        <taxon>Sphingobacteriales</taxon>
        <taxon>Sphingobacteriaceae</taxon>
        <taxon>Pedobacter</taxon>
    </lineage>
</organism>
<keyword evidence="5 9" id="KW-0798">TonB box</keyword>
<dbReference type="InterPro" id="IPR036942">
    <property type="entry name" value="Beta-barrel_TonB_sf"/>
</dbReference>
<dbReference type="EMBL" id="SJSM01000005">
    <property type="protein sequence ID" value="TCC96442.1"/>
    <property type="molecule type" value="Genomic_DNA"/>
</dbReference>
<comment type="subcellular location">
    <subcellularLocation>
        <location evidence="1 8">Cell outer membrane</location>
        <topology evidence="1 8">Multi-pass membrane protein</topology>
    </subcellularLocation>
</comment>
<dbReference type="PROSITE" id="PS52016">
    <property type="entry name" value="TONB_DEPENDENT_REC_3"/>
    <property type="match status" value="1"/>
</dbReference>
<dbReference type="Gene3D" id="2.170.130.10">
    <property type="entry name" value="TonB-dependent receptor, plug domain"/>
    <property type="match status" value="1"/>
</dbReference>
<evidence type="ECO:0000256" key="4">
    <source>
        <dbReference type="ARBA" id="ARBA00022692"/>
    </source>
</evidence>
<comment type="similarity">
    <text evidence="8 9">Belongs to the TonB-dependent receptor family.</text>
</comment>
<evidence type="ECO:0000259" key="11">
    <source>
        <dbReference type="Pfam" id="PF00593"/>
    </source>
</evidence>
<keyword evidence="6 8" id="KW-0472">Membrane</keyword>
<evidence type="ECO:0000256" key="9">
    <source>
        <dbReference type="RuleBase" id="RU003357"/>
    </source>
</evidence>
<dbReference type="Gene3D" id="2.60.40.1120">
    <property type="entry name" value="Carboxypeptidase-like, regulatory domain"/>
    <property type="match status" value="1"/>
</dbReference>
<evidence type="ECO:0000256" key="10">
    <source>
        <dbReference type="SAM" id="SignalP"/>
    </source>
</evidence>
<keyword evidence="2 8" id="KW-0813">Transport</keyword>
<evidence type="ECO:0000313" key="14">
    <source>
        <dbReference type="Proteomes" id="UP000291117"/>
    </source>
</evidence>
<evidence type="ECO:0000256" key="6">
    <source>
        <dbReference type="ARBA" id="ARBA00023136"/>
    </source>
</evidence>
<dbReference type="OrthoDB" id="9768177at2"/>
<feature type="domain" description="TonB-dependent receptor plug" evidence="12">
    <location>
        <begin position="225"/>
        <end position="330"/>
    </location>
</feature>
<feature type="signal peptide" evidence="10">
    <location>
        <begin position="1"/>
        <end position="19"/>
    </location>
</feature>
<dbReference type="NCBIfam" id="TIGR04057">
    <property type="entry name" value="SusC_RagA_signa"/>
    <property type="match status" value="1"/>
</dbReference>
<dbReference type="InterPro" id="IPR012910">
    <property type="entry name" value="Plug_dom"/>
</dbReference>
<accession>A0A4R0NBU9</accession>
<dbReference type="NCBIfam" id="TIGR04056">
    <property type="entry name" value="OMP_RagA_SusC"/>
    <property type="match status" value="1"/>
</dbReference>
<dbReference type="SUPFAM" id="SSF56935">
    <property type="entry name" value="Porins"/>
    <property type="match status" value="1"/>
</dbReference>
<name>A0A4R0NBU9_9SPHI</name>
<dbReference type="InterPro" id="IPR023997">
    <property type="entry name" value="TonB-dep_OMP_SusC/RagA_CS"/>
</dbReference>
<evidence type="ECO:0000256" key="3">
    <source>
        <dbReference type="ARBA" id="ARBA00022452"/>
    </source>
</evidence>
<proteinExistence type="inferred from homology"/>
<comment type="caution">
    <text evidence="13">The sequence shown here is derived from an EMBL/GenBank/DDBJ whole genome shotgun (WGS) entry which is preliminary data.</text>
</comment>
<dbReference type="Pfam" id="PF00593">
    <property type="entry name" value="TonB_dep_Rec_b-barrel"/>
    <property type="match status" value="1"/>
</dbReference>
<dbReference type="GO" id="GO:0009279">
    <property type="term" value="C:cell outer membrane"/>
    <property type="evidence" value="ECO:0007669"/>
    <property type="project" value="UniProtKB-SubCell"/>
</dbReference>
<keyword evidence="13" id="KW-0675">Receptor</keyword>
<dbReference type="Pfam" id="PF07715">
    <property type="entry name" value="Plug"/>
    <property type="match status" value="1"/>
</dbReference>
<feature type="domain" description="TonB-dependent receptor-like beta-barrel" evidence="11">
    <location>
        <begin position="582"/>
        <end position="1141"/>
    </location>
</feature>
<reference evidence="13 14" key="1">
    <citation type="submission" date="2019-02" db="EMBL/GenBank/DDBJ databases">
        <title>Pedobacter sp. RP-3-8 sp. nov., isolated from Arctic soil.</title>
        <authorList>
            <person name="Dahal R.H."/>
        </authorList>
    </citation>
    <scope>NUCLEOTIDE SEQUENCE [LARGE SCALE GENOMIC DNA]</scope>
    <source>
        <strain evidence="13 14">RP-3-8</strain>
    </source>
</reference>
<evidence type="ECO:0000256" key="7">
    <source>
        <dbReference type="ARBA" id="ARBA00023237"/>
    </source>
</evidence>
<dbReference type="InterPro" id="IPR037066">
    <property type="entry name" value="Plug_dom_sf"/>
</dbReference>
<evidence type="ECO:0000256" key="8">
    <source>
        <dbReference type="PROSITE-ProRule" id="PRU01360"/>
    </source>
</evidence>
<dbReference type="Gene3D" id="2.40.170.20">
    <property type="entry name" value="TonB-dependent receptor, beta-barrel domain"/>
    <property type="match status" value="1"/>
</dbReference>
<keyword evidence="4 8" id="KW-0812">Transmembrane</keyword>
<keyword evidence="14" id="KW-1185">Reference proteome</keyword>
<dbReference type="Pfam" id="PF13715">
    <property type="entry name" value="CarbopepD_reg_2"/>
    <property type="match status" value="1"/>
</dbReference>
<evidence type="ECO:0000259" key="12">
    <source>
        <dbReference type="Pfam" id="PF07715"/>
    </source>
</evidence>
<evidence type="ECO:0000256" key="2">
    <source>
        <dbReference type="ARBA" id="ARBA00022448"/>
    </source>
</evidence>
<dbReference type="SUPFAM" id="SSF49464">
    <property type="entry name" value="Carboxypeptidase regulatory domain-like"/>
    <property type="match status" value="1"/>
</dbReference>
<keyword evidence="7 8" id="KW-0998">Cell outer membrane</keyword>
<protein>
    <submittedName>
        <fullName evidence="13">TonB-dependent receptor</fullName>
    </submittedName>
</protein>
<sequence length="1191" mass="131237">MKKKRFVALIKIAMRLSIAQIFLVTLFTCSAAAKNAGAQEILNKEISLSVKEGRIAEILKEIQNKTKVKFIYSPSVVKTERKTSANYIKTRLGDILDETLSPLNIFYKVIDNRIILYDKSTLKKGNQLNIEQLQSPVKGKVSSAKGESLPGVSIKVKGSTTATITDSNGNYVINVPEGNVVLVFSYIGFIRKEVAVNGQKVLNVQLTEEETSLGEVVVMGYSTQKKKDLTGAVSVVNVADMIKQPSGSVSNLLQGQASGVTILGSGQPGEEPQVRIRGVNTFGNNNPLYVVDGVPTLNVADINPNDIESMQVLKDAGAASIYGSRAANGVIVISTKKGKDKVTVKYDAYYGTQRPKSGNVWNILSPQDMANLKRLAETNSGEHDFDDPLYGNGPTYVLPDYIYPLGAKEGDPSVNPSLYKVKPLFTSQTEYDDFYRINKANKAGTNWYEEIFNPAPITSQNIAVSGGSDQGSYLFSVNYFDQKGTLDRTYLKRYTIRSNTQYNIGKHVRVGENLAYSITNNPQIEGLSGDNAIGHAFREQPIIPVYDIMGNFAGSYGSQLGDAFNPVAMLYRTKDNKAADNRLFGNIFAEADLFDVFTLRTTFGGDSYSGSSHSFVYPQYENNENNINNSYSETSYTGLEYVWTNTLTFNKTFNKHNLKVLVGTEYFKNRYSTMNGSNRGYFSFDPDYTNLSTGSGPMETSSSRTADALFSLIGRLDYNFNDKYLLGATIRRDGSSKFLENVYGWFPAVSAGWRISKESFLTDVPWLTDLKLRGGWGIMGNQLNVTGGNSFITYGSAIAQSYYAINGGNNIVSGFYQNQIGNPGAKWEKNINSNIGFDATLWGGKLEISADYYRKNIRDLLYNPEMIGSIGSATVPFVNIGEMKNDGFDVSISGNTNLSSNFKINGTATITTYRNTIQKISADAKYYDIDARRFDGSNIIRNAVGQSVSEFYGYKVVGFWNSDEEIAAENARAQAATNDLTAVYQNDIGLGRFKYADVNGDGRVTADDRTFLGNANPDFSYGLNLGAAYKNFDFSVFFYGVQGNSIWNQVKWWTDFQSSFKGAKSYTALYDSWTPNHKNAKAPIQETAQSFSTNSVPNSYFVEKGSYLRLKNAQIGYTLPAGKLEKLGINKLRVYLSGANLFTITKYAGVDPEIGISSENSDKTGGKTAYGIDDGSYPSQRTFLLGLNLQF</sequence>
<dbReference type="Proteomes" id="UP000291117">
    <property type="component" value="Unassembled WGS sequence"/>
</dbReference>
<dbReference type="InterPro" id="IPR000531">
    <property type="entry name" value="Beta-barrel_TonB"/>
</dbReference>
<dbReference type="InterPro" id="IPR023996">
    <property type="entry name" value="TonB-dep_OMP_SusC/RagA"/>
</dbReference>
<feature type="chain" id="PRO_5020401442" evidence="10">
    <location>
        <begin position="20"/>
        <end position="1191"/>
    </location>
</feature>
<keyword evidence="3 8" id="KW-1134">Transmembrane beta strand</keyword>
<evidence type="ECO:0000256" key="1">
    <source>
        <dbReference type="ARBA" id="ARBA00004571"/>
    </source>
</evidence>
<gene>
    <name evidence="13" type="ORF">EZ444_10690</name>
</gene>
<evidence type="ECO:0000256" key="5">
    <source>
        <dbReference type="ARBA" id="ARBA00023077"/>
    </source>
</evidence>